<dbReference type="EMBL" id="JACEIK010000012">
    <property type="protein sequence ID" value="MCD7446345.1"/>
    <property type="molecule type" value="Genomic_DNA"/>
</dbReference>
<reference evidence="1 2" key="1">
    <citation type="journal article" date="2021" name="BMC Genomics">
        <title>Datura genome reveals duplications of psychoactive alkaloid biosynthetic genes and high mutation rate following tissue culture.</title>
        <authorList>
            <person name="Rajewski A."/>
            <person name="Carter-House D."/>
            <person name="Stajich J."/>
            <person name="Litt A."/>
        </authorList>
    </citation>
    <scope>NUCLEOTIDE SEQUENCE [LARGE SCALE GENOMIC DNA]</scope>
    <source>
        <strain evidence="1">AR-01</strain>
    </source>
</reference>
<feature type="non-terminal residue" evidence="1">
    <location>
        <position position="63"/>
    </location>
</feature>
<evidence type="ECO:0000313" key="1">
    <source>
        <dbReference type="EMBL" id="MCD7446345.1"/>
    </source>
</evidence>
<proteinExistence type="predicted"/>
<dbReference type="Proteomes" id="UP000823775">
    <property type="component" value="Unassembled WGS sequence"/>
</dbReference>
<evidence type="ECO:0000313" key="2">
    <source>
        <dbReference type="Proteomes" id="UP000823775"/>
    </source>
</evidence>
<protein>
    <submittedName>
        <fullName evidence="1">Uncharacterized protein</fullName>
    </submittedName>
</protein>
<accession>A0ABS8RJZ6</accession>
<gene>
    <name evidence="1" type="ORF">HAX54_004333</name>
</gene>
<organism evidence="1 2">
    <name type="scientific">Datura stramonium</name>
    <name type="common">Jimsonweed</name>
    <name type="synonym">Common thornapple</name>
    <dbReference type="NCBI Taxonomy" id="4076"/>
    <lineage>
        <taxon>Eukaryota</taxon>
        <taxon>Viridiplantae</taxon>
        <taxon>Streptophyta</taxon>
        <taxon>Embryophyta</taxon>
        <taxon>Tracheophyta</taxon>
        <taxon>Spermatophyta</taxon>
        <taxon>Magnoliopsida</taxon>
        <taxon>eudicotyledons</taxon>
        <taxon>Gunneridae</taxon>
        <taxon>Pentapetalae</taxon>
        <taxon>asterids</taxon>
        <taxon>lamiids</taxon>
        <taxon>Solanales</taxon>
        <taxon>Solanaceae</taxon>
        <taxon>Solanoideae</taxon>
        <taxon>Datureae</taxon>
        <taxon>Datura</taxon>
    </lineage>
</organism>
<keyword evidence="2" id="KW-1185">Reference proteome</keyword>
<comment type="caution">
    <text evidence="1">The sequence shown here is derived from an EMBL/GenBank/DDBJ whole genome shotgun (WGS) entry which is preliminary data.</text>
</comment>
<sequence>MFEIDLGMTTFGDSPVGSGETLMKRRSNLQLASSHCLDPMLHRESAVDRGFLLRLTGASPIFL</sequence>
<name>A0ABS8RJZ6_DATST</name>